<sequence length="103" mass="11894">KSILSTLAYIENEEKEPLILSKLEQRDANKTLITEEITQPEEKKEDILSEDEETVVTSVETLEEKLEIGTPIEFTSAEKHSFSEWLQLTKAEPIKRKKRNGSY</sequence>
<evidence type="ECO:0000313" key="1">
    <source>
        <dbReference type="EMBL" id="MDN3709329.1"/>
    </source>
</evidence>
<dbReference type="EMBL" id="JAUFQU010000031">
    <property type="protein sequence ID" value="MDN3709329.1"/>
    <property type="molecule type" value="Genomic_DNA"/>
</dbReference>
<comment type="caution">
    <text evidence="1">The sequence shown here is derived from an EMBL/GenBank/DDBJ whole genome shotgun (WGS) entry which is preliminary data.</text>
</comment>
<feature type="non-terminal residue" evidence="1">
    <location>
        <position position="1"/>
    </location>
</feature>
<reference evidence="2" key="1">
    <citation type="journal article" date="2019" name="Int. J. Syst. Evol. Microbiol.">
        <title>The Global Catalogue of Microorganisms (GCM) 10K type strain sequencing project: providing services to taxonomists for standard genome sequencing and annotation.</title>
        <authorList>
            <consortium name="The Broad Institute Genomics Platform"/>
            <consortium name="The Broad Institute Genome Sequencing Center for Infectious Disease"/>
            <person name="Wu L."/>
            <person name="Ma J."/>
        </authorList>
    </citation>
    <scope>NUCLEOTIDE SEQUENCE [LARGE SCALE GENOMIC DNA]</scope>
    <source>
        <strain evidence="2">CECT 7184</strain>
    </source>
</reference>
<protein>
    <submittedName>
        <fullName evidence="1">Uncharacterized protein</fullName>
    </submittedName>
</protein>
<keyword evidence="2" id="KW-1185">Reference proteome</keyword>
<dbReference type="Proteomes" id="UP001242368">
    <property type="component" value="Unassembled WGS sequence"/>
</dbReference>
<gene>
    <name evidence="1" type="ORF">QW060_20135</name>
</gene>
<organism evidence="1 2">
    <name type="scientific">Paenimyroides ceti</name>
    <dbReference type="NCBI Taxonomy" id="395087"/>
    <lineage>
        <taxon>Bacteria</taxon>
        <taxon>Pseudomonadati</taxon>
        <taxon>Bacteroidota</taxon>
        <taxon>Flavobacteriia</taxon>
        <taxon>Flavobacteriales</taxon>
        <taxon>Flavobacteriaceae</taxon>
        <taxon>Paenimyroides</taxon>
    </lineage>
</organism>
<name>A0ABT8D280_9FLAO</name>
<proteinExistence type="predicted"/>
<accession>A0ABT8D280</accession>
<evidence type="ECO:0000313" key="2">
    <source>
        <dbReference type="Proteomes" id="UP001242368"/>
    </source>
</evidence>